<keyword evidence="3" id="KW-0813">Transport</keyword>
<evidence type="ECO:0000313" key="10">
    <source>
        <dbReference type="Proteomes" id="UP000290244"/>
    </source>
</evidence>
<dbReference type="OrthoDB" id="9814637at2"/>
<evidence type="ECO:0000256" key="8">
    <source>
        <dbReference type="SAM" id="SignalP"/>
    </source>
</evidence>
<dbReference type="InterPro" id="IPR051906">
    <property type="entry name" value="TolC-like"/>
</dbReference>
<evidence type="ECO:0000313" key="9">
    <source>
        <dbReference type="EMBL" id="QBG37052.1"/>
    </source>
</evidence>
<keyword evidence="7" id="KW-0998">Cell outer membrane</keyword>
<evidence type="ECO:0000256" key="4">
    <source>
        <dbReference type="ARBA" id="ARBA00022452"/>
    </source>
</evidence>
<keyword evidence="8" id="KW-0732">Signal</keyword>
<gene>
    <name evidence="9" type="ORF">EMK97_15630</name>
</gene>
<keyword evidence="10" id="KW-1185">Reference proteome</keyword>
<name>A0A4P6PBI0_9GAMM</name>
<dbReference type="GO" id="GO:0015288">
    <property type="term" value="F:porin activity"/>
    <property type="evidence" value="ECO:0007669"/>
    <property type="project" value="TreeGrafter"/>
</dbReference>
<proteinExistence type="inferred from homology"/>
<reference evidence="9 10" key="1">
    <citation type="submission" date="2018-12" db="EMBL/GenBank/DDBJ databases">
        <title>Complete genome of Litorilituus sediminis.</title>
        <authorList>
            <person name="Liu A."/>
            <person name="Rong J."/>
        </authorList>
    </citation>
    <scope>NUCLEOTIDE SEQUENCE [LARGE SCALE GENOMIC DNA]</scope>
    <source>
        <strain evidence="9 10">JCM 17549</strain>
    </source>
</reference>
<dbReference type="InterPro" id="IPR010130">
    <property type="entry name" value="T1SS_OMP_TolC"/>
</dbReference>
<accession>A0A4P6PBI0</accession>
<comment type="subcellular location">
    <subcellularLocation>
        <location evidence="1">Cell outer membrane</location>
    </subcellularLocation>
</comment>
<dbReference type="PANTHER" id="PTHR30026">
    <property type="entry name" value="OUTER MEMBRANE PROTEIN TOLC"/>
    <property type="match status" value="1"/>
</dbReference>
<dbReference type="PANTHER" id="PTHR30026:SF22">
    <property type="entry name" value="OUTER MEMBRANE EFFLUX PROTEIN"/>
    <property type="match status" value="1"/>
</dbReference>
<evidence type="ECO:0000256" key="2">
    <source>
        <dbReference type="ARBA" id="ARBA00007613"/>
    </source>
</evidence>
<keyword evidence="6" id="KW-0472">Membrane</keyword>
<dbReference type="NCBIfam" id="TIGR01844">
    <property type="entry name" value="type_I_sec_TolC"/>
    <property type="match status" value="1"/>
</dbReference>
<dbReference type="Pfam" id="PF02321">
    <property type="entry name" value="OEP"/>
    <property type="match status" value="2"/>
</dbReference>
<feature type="signal peptide" evidence="8">
    <location>
        <begin position="1"/>
        <end position="26"/>
    </location>
</feature>
<dbReference type="EMBL" id="CP034759">
    <property type="protein sequence ID" value="QBG37052.1"/>
    <property type="molecule type" value="Genomic_DNA"/>
</dbReference>
<dbReference type="KEGG" id="lsd:EMK97_15630"/>
<dbReference type="GO" id="GO:0009279">
    <property type="term" value="C:cell outer membrane"/>
    <property type="evidence" value="ECO:0007669"/>
    <property type="project" value="UniProtKB-SubCell"/>
</dbReference>
<organism evidence="9 10">
    <name type="scientific">Litorilituus sediminis</name>
    <dbReference type="NCBI Taxonomy" id="718192"/>
    <lineage>
        <taxon>Bacteria</taxon>
        <taxon>Pseudomonadati</taxon>
        <taxon>Pseudomonadota</taxon>
        <taxon>Gammaproteobacteria</taxon>
        <taxon>Alteromonadales</taxon>
        <taxon>Colwelliaceae</taxon>
        <taxon>Litorilituus</taxon>
    </lineage>
</organism>
<dbReference type="Gene3D" id="1.20.1600.10">
    <property type="entry name" value="Outer membrane efflux proteins (OEP)"/>
    <property type="match status" value="1"/>
</dbReference>
<dbReference type="RefSeq" id="WP_130603721.1">
    <property type="nucleotide sequence ID" value="NZ_CP034759.1"/>
</dbReference>
<feature type="chain" id="PRO_5020663687" evidence="8">
    <location>
        <begin position="27"/>
        <end position="441"/>
    </location>
</feature>
<evidence type="ECO:0000256" key="5">
    <source>
        <dbReference type="ARBA" id="ARBA00022692"/>
    </source>
</evidence>
<dbReference type="AlphaFoldDB" id="A0A4P6PBI0"/>
<sequence>MTTRKTNKVLSAFILLGTVFSHNTFAQSLEQAVEATLITEPQIAEAFHLYRANLQDVRVAQSGYLPTVDLQAGYGYELTNSPTTRIVGDDKRELDRGELSVSIRQKLFDGFAVMDNVERTRFEATASQYALFGLAQERALKVAEVYLKVMETQKILELSERNFDKHQRVYEQIKDRVEQGLGSSADLSQIEGRLARARVNVISSEHNLLDAESRFIEVVDKAPKDLVWPVSDNALLPKTLDEALTIARRDHPILLSAYSDVKAAEQQLELSNSNYYPKLSLELGASHNNNIDGTRGYNEDITAMLRMRYNLYSGGSDSANKLKAAYQKEQSKDIYAQSMRQVIQTTKLSWRAEEYLKKQFPLLQLHVDSAKAAQGIYEEQFFLGKRSLLDLLDTSNELFEARKTYTSVEHSQLFAQFRILAATGRLLDALRVDKPKQWSEK</sequence>
<evidence type="ECO:0000256" key="7">
    <source>
        <dbReference type="ARBA" id="ARBA00023237"/>
    </source>
</evidence>
<dbReference type="GO" id="GO:0015562">
    <property type="term" value="F:efflux transmembrane transporter activity"/>
    <property type="evidence" value="ECO:0007669"/>
    <property type="project" value="InterPro"/>
</dbReference>
<protein>
    <submittedName>
        <fullName evidence="9">Channel protein TolC</fullName>
    </submittedName>
</protein>
<dbReference type="GO" id="GO:1990281">
    <property type="term" value="C:efflux pump complex"/>
    <property type="evidence" value="ECO:0007669"/>
    <property type="project" value="TreeGrafter"/>
</dbReference>
<evidence type="ECO:0000256" key="1">
    <source>
        <dbReference type="ARBA" id="ARBA00004442"/>
    </source>
</evidence>
<dbReference type="SUPFAM" id="SSF56954">
    <property type="entry name" value="Outer membrane efflux proteins (OEP)"/>
    <property type="match status" value="1"/>
</dbReference>
<keyword evidence="4" id="KW-1134">Transmembrane beta strand</keyword>
<evidence type="ECO:0000256" key="3">
    <source>
        <dbReference type="ARBA" id="ARBA00022448"/>
    </source>
</evidence>
<comment type="similarity">
    <text evidence="2">Belongs to the outer membrane factor (OMF) (TC 1.B.17) family.</text>
</comment>
<dbReference type="InterPro" id="IPR003423">
    <property type="entry name" value="OMP_efflux"/>
</dbReference>
<dbReference type="Proteomes" id="UP000290244">
    <property type="component" value="Chromosome"/>
</dbReference>
<evidence type="ECO:0000256" key="6">
    <source>
        <dbReference type="ARBA" id="ARBA00023136"/>
    </source>
</evidence>
<keyword evidence="5" id="KW-0812">Transmembrane</keyword>